<dbReference type="AlphaFoldDB" id="A0A1X6ZY71"/>
<dbReference type="GO" id="GO:0044781">
    <property type="term" value="P:bacterial-type flagellum organization"/>
    <property type="evidence" value="ECO:0007669"/>
    <property type="project" value="UniProtKB-UniRule"/>
</dbReference>
<feature type="domain" description="FlgD/Vpr Ig-like" evidence="7">
    <location>
        <begin position="114"/>
        <end position="181"/>
    </location>
</feature>
<evidence type="ECO:0000313" key="9">
    <source>
        <dbReference type="Proteomes" id="UP000194012"/>
    </source>
</evidence>
<evidence type="ECO:0000256" key="2">
    <source>
        <dbReference type="ARBA" id="ARBA00016013"/>
    </source>
</evidence>
<sequence>MEVTSATQSAATAATNTAANSNSNANNQSGGALNSDFETFLKMLTTQMRNQDPLNPVDSADFAVQLATFSTVEQQVQTNDLLSGLGARLDTLGMGQLSGWIGMEARAEVPVNFKGTPVTLNAEVDPAADTAELVVTDAQGVIFQRLDIPAQSGRVEWSGLDPAGIPLRNGTYNISVHSMSQDETIARHDAQVSGRITEARLDGGEINLVMESGQTIAASQVLGLRPPEG</sequence>
<dbReference type="Proteomes" id="UP000194012">
    <property type="component" value="Unassembled WGS sequence"/>
</dbReference>
<evidence type="ECO:0000256" key="4">
    <source>
        <dbReference type="ARBA" id="ARBA00024746"/>
    </source>
</evidence>
<keyword evidence="3 5" id="KW-1005">Bacterial flagellum biogenesis</keyword>
<organism evidence="8 9">
    <name type="scientific">Roseovarius gaetbuli</name>
    <dbReference type="NCBI Taxonomy" id="1356575"/>
    <lineage>
        <taxon>Bacteria</taxon>
        <taxon>Pseudomonadati</taxon>
        <taxon>Pseudomonadota</taxon>
        <taxon>Alphaproteobacteria</taxon>
        <taxon>Rhodobacterales</taxon>
        <taxon>Roseobacteraceae</taxon>
        <taxon>Roseovarius</taxon>
    </lineage>
</organism>
<dbReference type="InterPro" id="IPR025965">
    <property type="entry name" value="FlgD/Vpr_Ig-like"/>
</dbReference>
<comment type="function">
    <text evidence="4 5">Required for flagellar hook formation. May act as a scaffolding protein.</text>
</comment>
<evidence type="ECO:0000256" key="5">
    <source>
        <dbReference type="RuleBase" id="RU362076"/>
    </source>
</evidence>
<dbReference type="EMBL" id="FWFJ01000036">
    <property type="protein sequence ID" value="SLN65174.1"/>
    <property type="molecule type" value="Genomic_DNA"/>
</dbReference>
<feature type="region of interest" description="Disordered" evidence="6">
    <location>
        <begin position="1"/>
        <end position="31"/>
    </location>
</feature>
<evidence type="ECO:0000259" key="7">
    <source>
        <dbReference type="Pfam" id="PF13860"/>
    </source>
</evidence>
<dbReference type="Pfam" id="PF13860">
    <property type="entry name" value="FlgD_ig"/>
    <property type="match status" value="1"/>
</dbReference>
<dbReference type="NCBIfam" id="NF009453">
    <property type="entry name" value="PRK12813.1"/>
    <property type="match status" value="1"/>
</dbReference>
<comment type="similarity">
    <text evidence="1 5">Belongs to the FlgD family.</text>
</comment>
<dbReference type="RefSeq" id="WP_085827987.1">
    <property type="nucleotide sequence ID" value="NZ_FWFJ01000036.1"/>
</dbReference>
<dbReference type="OrthoDB" id="9785233at2"/>
<protein>
    <recommendedName>
        <fullName evidence="2 5">Basal-body rod modification protein FlgD</fullName>
    </recommendedName>
</protein>
<name>A0A1X6ZY71_9RHOB</name>
<evidence type="ECO:0000313" key="8">
    <source>
        <dbReference type="EMBL" id="SLN65174.1"/>
    </source>
</evidence>
<accession>A0A1X6ZY71</accession>
<dbReference type="Pfam" id="PF03963">
    <property type="entry name" value="FlgD"/>
    <property type="match status" value="1"/>
</dbReference>
<reference evidence="9" key="1">
    <citation type="submission" date="2017-03" db="EMBL/GenBank/DDBJ databases">
        <authorList>
            <person name="Rodrigo-Torres L."/>
            <person name="Arahal R.D."/>
            <person name="Lucena T."/>
        </authorList>
    </citation>
    <scope>NUCLEOTIDE SEQUENCE [LARGE SCALE GENOMIC DNA]</scope>
    <source>
        <strain evidence="9">CECT 8370</strain>
    </source>
</reference>
<evidence type="ECO:0000256" key="3">
    <source>
        <dbReference type="ARBA" id="ARBA00022795"/>
    </source>
</evidence>
<gene>
    <name evidence="8" type="primary">flgD</name>
    <name evidence="8" type="ORF">ROG8370_03031</name>
</gene>
<proteinExistence type="inferred from homology"/>
<evidence type="ECO:0000256" key="6">
    <source>
        <dbReference type="SAM" id="MobiDB-lite"/>
    </source>
</evidence>
<keyword evidence="9" id="KW-1185">Reference proteome</keyword>
<evidence type="ECO:0000256" key="1">
    <source>
        <dbReference type="ARBA" id="ARBA00010577"/>
    </source>
</evidence>
<dbReference type="InterPro" id="IPR005648">
    <property type="entry name" value="FlgD"/>
</dbReference>
<feature type="compositionally biased region" description="Low complexity" evidence="6">
    <location>
        <begin position="1"/>
        <end position="29"/>
    </location>
</feature>